<dbReference type="OrthoDB" id="2409125at2759"/>
<organism evidence="1 2">
    <name type="scientific">Gigaspora rosea</name>
    <dbReference type="NCBI Taxonomy" id="44941"/>
    <lineage>
        <taxon>Eukaryota</taxon>
        <taxon>Fungi</taxon>
        <taxon>Fungi incertae sedis</taxon>
        <taxon>Mucoromycota</taxon>
        <taxon>Glomeromycotina</taxon>
        <taxon>Glomeromycetes</taxon>
        <taxon>Diversisporales</taxon>
        <taxon>Gigasporaceae</taxon>
        <taxon>Gigaspora</taxon>
    </lineage>
</organism>
<dbReference type="PANTHER" id="PTHR34825:SF1">
    <property type="entry name" value="AAA-ATPASE-LIKE DOMAIN-CONTAINING PROTEIN"/>
    <property type="match status" value="1"/>
</dbReference>
<keyword evidence="2" id="KW-1185">Reference proteome</keyword>
<protein>
    <recommendedName>
        <fullName evidence="3">AAA-ATPase-like domain-containing protein</fullName>
    </recommendedName>
</protein>
<name>A0A397UGN9_9GLOM</name>
<dbReference type="PANTHER" id="PTHR34825">
    <property type="entry name" value="CONSERVED PROTEIN, WITH A WEAK D-GALACTARATE DEHYDRATASE/ALTRONATE HYDROLASE DOMAIN"/>
    <property type="match status" value="1"/>
</dbReference>
<dbReference type="InterPro" id="IPR012547">
    <property type="entry name" value="PDDEXK_9"/>
</dbReference>
<reference evidence="1 2" key="1">
    <citation type="submission" date="2018-06" db="EMBL/GenBank/DDBJ databases">
        <title>Comparative genomics reveals the genomic features of Rhizophagus irregularis, R. cerebriforme, R. diaphanum and Gigaspora rosea, and their symbiotic lifestyle signature.</title>
        <authorList>
            <person name="Morin E."/>
            <person name="San Clemente H."/>
            <person name="Chen E.C.H."/>
            <person name="De La Providencia I."/>
            <person name="Hainaut M."/>
            <person name="Kuo A."/>
            <person name="Kohler A."/>
            <person name="Murat C."/>
            <person name="Tang N."/>
            <person name="Roy S."/>
            <person name="Loubradou J."/>
            <person name="Henrissat B."/>
            <person name="Grigoriev I.V."/>
            <person name="Corradi N."/>
            <person name="Roux C."/>
            <person name="Martin F.M."/>
        </authorList>
    </citation>
    <scope>NUCLEOTIDE SEQUENCE [LARGE SCALE GENOMIC DNA]</scope>
    <source>
        <strain evidence="1 2">DAOM 194757</strain>
    </source>
</reference>
<accession>A0A397UGN9</accession>
<dbReference type="AlphaFoldDB" id="A0A397UGN9"/>
<comment type="caution">
    <text evidence="1">The sequence shown here is derived from an EMBL/GenBank/DDBJ whole genome shotgun (WGS) entry which is preliminary data.</text>
</comment>
<evidence type="ECO:0000313" key="1">
    <source>
        <dbReference type="EMBL" id="RIB09452.1"/>
    </source>
</evidence>
<sequence>MPHLRYNVLKNKPEINAIYTLLYYSGYLTINFDDKFNNKVDEQWKPIEVELIIPNREVAELWKQWIIDFIGVNWLMTSDIFNSLFKKNIKKFCKQFPALYMEIISCFDNGDSKKAKLYEGWYHTFVLGALAMFHSNDYQVVSNRETGKGRPDVRIITINIKFDTCIIFEFKLAKSKDLEEMRKFARERLKQITDKNYRSNTASHIETIVEVAIAFCNESTFVSAQCLQRKKGGKNGKLSMHDWEIVSSAESRLEG</sequence>
<dbReference type="Proteomes" id="UP000266673">
    <property type="component" value="Unassembled WGS sequence"/>
</dbReference>
<dbReference type="STRING" id="44941.A0A397UGN9"/>
<evidence type="ECO:0008006" key="3">
    <source>
        <dbReference type="Google" id="ProtNLM"/>
    </source>
</evidence>
<dbReference type="EMBL" id="QKWP01001374">
    <property type="protein sequence ID" value="RIB09452.1"/>
    <property type="molecule type" value="Genomic_DNA"/>
</dbReference>
<proteinExistence type="predicted"/>
<dbReference type="Pfam" id="PF08011">
    <property type="entry name" value="PDDEXK_9"/>
    <property type="match status" value="1"/>
</dbReference>
<evidence type="ECO:0000313" key="2">
    <source>
        <dbReference type="Proteomes" id="UP000266673"/>
    </source>
</evidence>
<gene>
    <name evidence="1" type="ORF">C2G38_2146541</name>
</gene>